<dbReference type="InterPro" id="IPR036600">
    <property type="entry name" value="PAH_sf"/>
</dbReference>
<dbReference type="GO" id="GO:0005634">
    <property type="term" value="C:nucleus"/>
    <property type="evidence" value="ECO:0007669"/>
    <property type="project" value="UniProtKB-SubCell"/>
</dbReference>
<dbReference type="Pfam" id="PF03195">
    <property type="entry name" value="LOB"/>
    <property type="match status" value="1"/>
</dbReference>
<comment type="caution">
    <text evidence="7">The sequence shown here is derived from an EMBL/GenBank/DDBJ whole genome shotgun (WGS) entry which is preliminary data.</text>
</comment>
<name>A0A176VFV4_MARPO</name>
<comment type="similarity">
    <text evidence="2">Belongs to the LOB domain-containing protein family.</text>
</comment>
<comment type="subcellular location">
    <subcellularLocation>
        <location evidence="1">Nucleus</location>
    </subcellularLocation>
</comment>
<evidence type="ECO:0000259" key="6">
    <source>
        <dbReference type="PROSITE" id="PS50891"/>
    </source>
</evidence>
<keyword evidence="3" id="KW-0539">Nucleus</keyword>
<dbReference type="EMBL" id="LVLJ01003785">
    <property type="protein sequence ID" value="OAE19789.1"/>
    <property type="molecule type" value="Genomic_DNA"/>
</dbReference>
<dbReference type="GO" id="GO:0006355">
    <property type="term" value="P:regulation of DNA-templated transcription"/>
    <property type="evidence" value="ECO:0007669"/>
    <property type="project" value="InterPro"/>
</dbReference>
<dbReference type="PANTHER" id="PTHR31301:SF21">
    <property type="entry name" value="LOB DOMAIN-CONTAINING PROTEIN 27-RELATED"/>
    <property type="match status" value="1"/>
</dbReference>
<evidence type="ECO:0000256" key="5">
    <source>
        <dbReference type="SAM" id="MobiDB-lite"/>
    </source>
</evidence>
<dbReference type="Proteomes" id="UP000077202">
    <property type="component" value="Unassembled WGS sequence"/>
</dbReference>
<keyword evidence="8" id="KW-1185">Reference proteome</keyword>
<evidence type="ECO:0000313" key="7">
    <source>
        <dbReference type="EMBL" id="OAE19789.1"/>
    </source>
</evidence>
<gene>
    <name evidence="7" type="ORF">AXG93_2458s1110</name>
</gene>
<accession>A0A176VFV4</accession>
<feature type="domain" description="LOB" evidence="6">
    <location>
        <begin position="94"/>
        <end position="194"/>
    </location>
</feature>
<evidence type="ECO:0000313" key="8">
    <source>
        <dbReference type="Proteomes" id="UP000077202"/>
    </source>
</evidence>
<evidence type="ECO:0000256" key="1">
    <source>
        <dbReference type="ARBA" id="ARBA00004123"/>
    </source>
</evidence>
<dbReference type="PANTHER" id="PTHR31301">
    <property type="entry name" value="LOB DOMAIN-CONTAINING PROTEIN 4-RELATED"/>
    <property type="match status" value="1"/>
</dbReference>
<keyword evidence="4" id="KW-0175">Coiled coil</keyword>
<reference evidence="7" key="1">
    <citation type="submission" date="2016-03" db="EMBL/GenBank/DDBJ databases">
        <title>Mechanisms controlling the formation of the plant cell surface in tip-growing cells are functionally conserved among land plants.</title>
        <authorList>
            <person name="Honkanen S."/>
            <person name="Jones V.A."/>
            <person name="Morieri G."/>
            <person name="Champion C."/>
            <person name="Hetherington A.J."/>
            <person name="Kelly S."/>
            <person name="Saint-Marcoux D."/>
            <person name="Proust H."/>
            <person name="Prescott H."/>
            <person name="Dolan L."/>
        </authorList>
    </citation>
    <scope>NUCLEOTIDE SEQUENCE [LARGE SCALE GENOMIC DNA]</scope>
    <source>
        <tissue evidence="7">Whole gametophyte</tissue>
    </source>
</reference>
<dbReference type="PROSITE" id="PS50891">
    <property type="entry name" value="LOB"/>
    <property type="match status" value="1"/>
</dbReference>
<dbReference type="Gene3D" id="1.20.1160.11">
    <property type="entry name" value="Paired amphipathic helix"/>
    <property type="match status" value="1"/>
</dbReference>
<dbReference type="InterPro" id="IPR004883">
    <property type="entry name" value="LOB"/>
</dbReference>
<organism evidence="7 8">
    <name type="scientific">Marchantia polymorpha subsp. ruderalis</name>
    <dbReference type="NCBI Taxonomy" id="1480154"/>
    <lineage>
        <taxon>Eukaryota</taxon>
        <taxon>Viridiplantae</taxon>
        <taxon>Streptophyta</taxon>
        <taxon>Embryophyta</taxon>
        <taxon>Marchantiophyta</taxon>
        <taxon>Marchantiopsida</taxon>
        <taxon>Marchantiidae</taxon>
        <taxon>Marchantiales</taxon>
        <taxon>Marchantiaceae</taxon>
        <taxon>Marchantia</taxon>
    </lineage>
</organism>
<dbReference type="SUPFAM" id="SSF47762">
    <property type="entry name" value="PAH2 domain"/>
    <property type="match status" value="1"/>
</dbReference>
<protein>
    <recommendedName>
        <fullName evidence="6">LOB domain-containing protein</fullName>
    </recommendedName>
</protein>
<evidence type="ECO:0000256" key="3">
    <source>
        <dbReference type="ARBA" id="ARBA00023242"/>
    </source>
</evidence>
<evidence type="ECO:0000256" key="4">
    <source>
        <dbReference type="SAM" id="Coils"/>
    </source>
</evidence>
<feature type="coiled-coil region" evidence="4">
    <location>
        <begin position="166"/>
        <end position="200"/>
    </location>
</feature>
<sequence>MAPSGSRSSSSCANVEVEEAVEYVQNVKDTLRLMNDEGTFQKFLKIMDGFKKGQLDITDVIRSLGFTSLTTSLSQAQRTEEPEEWCNNEGISIIACAACKFQRRKCAVDCLLAPWFPPDQHRRFANAHRLFGVAKILRLIRENRSSVQDLMMSVCFESDARERDPVSGEYGILRRLQREAERLEENITALSEKLRILLVEDAAANHVNNAPHSHSAYNAVPPEYYAHARPSQVAETTPALQDNCGYHMQQQKLQHQQPHQQQQHLHYMQMPQQQHQQQQPHQKQQQLHYMQMAQQQMLSLEYFVNFNAVGGGGFPPVQATHASTSHPLMHFYL</sequence>
<evidence type="ECO:0000256" key="2">
    <source>
        <dbReference type="ARBA" id="ARBA00005474"/>
    </source>
</evidence>
<feature type="region of interest" description="Disordered" evidence="5">
    <location>
        <begin position="254"/>
        <end position="288"/>
    </location>
</feature>
<proteinExistence type="inferred from homology"/>
<dbReference type="AlphaFoldDB" id="A0A176VFV4"/>